<evidence type="ECO:0000256" key="1">
    <source>
        <dbReference type="ARBA" id="ARBA00006739"/>
    </source>
</evidence>
<dbReference type="Proteomes" id="UP001202961">
    <property type="component" value="Unassembled WGS sequence"/>
</dbReference>
<dbReference type="PANTHER" id="PTHR43685">
    <property type="entry name" value="GLYCOSYLTRANSFERASE"/>
    <property type="match status" value="1"/>
</dbReference>
<dbReference type="SUPFAM" id="SSF53448">
    <property type="entry name" value="Nucleotide-diphospho-sugar transferases"/>
    <property type="match status" value="1"/>
</dbReference>
<dbReference type="PANTHER" id="PTHR43685:SF5">
    <property type="entry name" value="GLYCOSYLTRANSFERASE EPSE-RELATED"/>
    <property type="match status" value="1"/>
</dbReference>
<evidence type="ECO:0000256" key="3">
    <source>
        <dbReference type="ARBA" id="ARBA00022679"/>
    </source>
</evidence>
<dbReference type="EC" id="2.4.-.-" evidence="5"/>
<sequence>MKPSDIDVVMPIYNAERYLELAVRSLLQQTYPNFRIVCIDDGSTDGSSDILAALAREDSRVAVFRQENKGLVGALNAGLSQCTAPLVARMDADDIAMPERFRLQREFLNSHSDVVAVGAAILELDSDGEALGVDQFGSTHEAIERDMLRTKTGMAHPTVMMRREVVDSLGGYRLKYEWIEDLDLWLRMAEVGRLANLPEVLLCYRQHGSSGTWSVGQKRRERLVALMEEAHQRRGLQLPSSLVERCMARRSPSGPNKWARKASRNGQWGVALKHLARQWSAAPLSLLTWRITVEATLRSATYRLRGADNTLPEVPEIKRAA</sequence>
<dbReference type="InterPro" id="IPR029044">
    <property type="entry name" value="Nucleotide-diphossugar_trans"/>
</dbReference>
<feature type="domain" description="Glycosyltransferase 2-like" evidence="4">
    <location>
        <begin position="8"/>
        <end position="168"/>
    </location>
</feature>
<dbReference type="RefSeq" id="WP_250929835.1">
    <property type="nucleotide sequence ID" value="NZ_JAMQBK010000042.1"/>
</dbReference>
<protein>
    <submittedName>
        <fullName evidence="5">Glycosyltransferase</fullName>
        <ecNumber evidence="5">2.4.-.-</ecNumber>
    </submittedName>
</protein>
<reference evidence="5 6" key="1">
    <citation type="journal article" date="2022" name="Syst. Appl. Microbiol.">
        <title>Rhodopirellula aestuarii sp. nov., a novel member of the genus Rhodopirellula isolated from brackish sediments collected in the Tagus River estuary, Portugal.</title>
        <authorList>
            <person name="Vitorino I.R."/>
            <person name="Klimek D."/>
            <person name="Calusinska M."/>
            <person name="Lobo-da-Cunha A."/>
            <person name="Vasconcelos V."/>
            <person name="Lage O.M."/>
        </authorList>
    </citation>
    <scope>NUCLEOTIDE SEQUENCE [LARGE SCALE GENOMIC DNA]</scope>
    <source>
        <strain evidence="5 6">ICT_H3.1</strain>
    </source>
</reference>
<dbReference type="InterPro" id="IPR050834">
    <property type="entry name" value="Glycosyltransf_2"/>
</dbReference>
<name>A0ABT0U5I9_9BACT</name>
<evidence type="ECO:0000259" key="4">
    <source>
        <dbReference type="Pfam" id="PF00535"/>
    </source>
</evidence>
<keyword evidence="3 5" id="KW-0808">Transferase</keyword>
<dbReference type="Gene3D" id="3.90.550.10">
    <property type="entry name" value="Spore Coat Polysaccharide Biosynthesis Protein SpsA, Chain A"/>
    <property type="match status" value="1"/>
</dbReference>
<dbReference type="Pfam" id="PF00535">
    <property type="entry name" value="Glycos_transf_2"/>
    <property type="match status" value="1"/>
</dbReference>
<organism evidence="5 6">
    <name type="scientific">Aporhodopirellula aestuarii</name>
    <dbReference type="NCBI Taxonomy" id="2950107"/>
    <lineage>
        <taxon>Bacteria</taxon>
        <taxon>Pseudomonadati</taxon>
        <taxon>Planctomycetota</taxon>
        <taxon>Planctomycetia</taxon>
        <taxon>Pirellulales</taxon>
        <taxon>Pirellulaceae</taxon>
        <taxon>Aporhodopirellula</taxon>
    </lineage>
</organism>
<evidence type="ECO:0000256" key="2">
    <source>
        <dbReference type="ARBA" id="ARBA00022676"/>
    </source>
</evidence>
<comment type="caution">
    <text evidence="5">The sequence shown here is derived from an EMBL/GenBank/DDBJ whole genome shotgun (WGS) entry which is preliminary data.</text>
</comment>
<evidence type="ECO:0000313" key="6">
    <source>
        <dbReference type="Proteomes" id="UP001202961"/>
    </source>
</evidence>
<dbReference type="InterPro" id="IPR001173">
    <property type="entry name" value="Glyco_trans_2-like"/>
</dbReference>
<proteinExistence type="inferred from homology"/>
<evidence type="ECO:0000313" key="5">
    <source>
        <dbReference type="EMBL" id="MCM2372202.1"/>
    </source>
</evidence>
<dbReference type="EMBL" id="JAMQBK010000042">
    <property type="protein sequence ID" value="MCM2372202.1"/>
    <property type="molecule type" value="Genomic_DNA"/>
</dbReference>
<keyword evidence="2 5" id="KW-0328">Glycosyltransferase</keyword>
<dbReference type="GO" id="GO:0016757">
    <property type="term" value="F:glycosyltransferase activity"/>
    <property type="evidence" value="ECO:0007669"/>
    <property type="project" value="UniProtKB-KW"/>
</dbReference>
<accession>A0ABT0U5I9</accession>
<keyword evidence="6" id="KW-1185">Reference proteome</keyword>
<gene>
    <name evidence="5" type="ORF">NB063_16470</name>
</gene>
<comment type="similarity">
    <text evidence="1">Belongs to the glycosyltransferase 2 family.</text>
</comment>